<evidence type="ECO:0000256" key="10">
    <source>
        <dbReference type="RuleBase" id="RU003884"/>
    </source>
</evidence>
<dbReference type="Pfam" id="PF00577">
    <property type="entry name" value="Usher"/>
    <property type="match status" value="1"/>
</dbReference>
<comment type="subcellular location">
    <subcellularLocation>
        <location evidence="1 10">Cell outer membrane</location>
        <topology evidence="1 10">Multi-pass membrane protein</topology>
    </subcellularLocation>
</comment>
<dbReference type="Proteomes" id="UP000237025">
    <property type="component" value="Unassembled WGS sequence"/>
</dbReference>
<dbReference type="SUPFAM" id="SSF141729">
    <property type="entry name" value="FimD N-terminal domain-like"/>
    <property type="match status" value="1"/>
</dbReference>
<keyword evidence="4" id="KW-1134">Transmembrane beta strand</keyword>
<dbReference type="Gene3D" id="2.60.40.2610">
    <property type="entry name" value="Outer membrane usher protein FimD, plug domain"/>
    <property type="match status" value="1"/>
</dbReference>
<dbReference type="PANTHER" id="PTHR30451">
    <property type="entry name" value="OUTER MEMBRANE USHER PROTEIN"/>
    <property type="match status" value="1"/>
</dbReference>
<sequence>MQKYTLVAPSPLLIILSLMVFSAHAADETPIFDPEFLKQGSVDTRLPSAFYQADAISSGMKEINVSVNGAEAKKINLEYISTGNDGKSAPCFTSTILNQLNINPTGLNKAAFTPANKLPGESCLDISAKWPELHFSYDEGNQNGTLTLPQSAILESNPLTAVNPAMWDKGVNAVRVNYSGYTYHTSSHGDNQNSTSDTSYLSLNSAVNLGRWRLYSFDTFNKSDGQQWEDNHDRAYGETDINSLLSTLTMGDVYSYSPGSVMGVIPMKGIALGTNTQMLPGEAFSYTPVIRGVANSNAKVVIRQRGSIIYSKAVPPGAFAITDLTSGQRGADLDVSVEESDGSKQDFSVPYTSLPDMIRPGSWRYNVSAGQYRSSNSLSHSPGLAQASIEYGLNKLTLSNVVLAGEGYQSLAVSSAYDLGFWGSMSLDWAIEKQANYARKDEDDASANQSPGQAVRVLYARQFDSTNTSFQVSAYRFRTPDFQSFSEYADQRWGDADNNTSHRKNEIELTLNQGLGELGSSYLTVDNQEYYPYEGETQSNQRSITLGFNTQIKMASLGLSASVNQSPGEITDRQLSLSLSMPLDFGAHHNTSLSLMSNTSKGNNSQMATLSGSELDNTLDYSMSVQRNQGGEYSPGVSANYRTPAASYSASSSFSPDTSQYSLGMSGGVLGYSNGVIFSQNLGDTVNIVEAPDADNVAIDGQPGVRTNKQGKAVVPYVTPYRENTISLNTRTANQNVELVNSGMNVTPTHGAVTVTHFVTRVGRRAMVKLTLENGQNAPFGAYVYQDNVEVGMVASDGKLYLSGVLAKGETPLLVHWGDKGGEECHFILPPATGKSSDWYQQTQQTCHTGAL</sequence>
<dbReference type="EMBL" id="PQVW01000007">
    <property type="protein sequence ID" value="POZ22811.1"/>
    <property type="molecule type" value="Genomic_DNA"/>
</dbReference>
<proteinExistence type="inferred from homology"/>
<accession>A0ABX5A437</accession>
<keyword evidence="3 10" id="KW-0813">Transport</keyword>
<evidence type="ECO:0000256" key="11">
    <source>
        <dbReference type="SAM" id="SignalP"/>
    </source>
</evidence>
<dbReference type="Pfam" id="PF13954">
    <property type="entry name" value="PapC_N"/>
    <property type="match status" value="1"/>
</dbReference>
<feature type="chain" id="PRO_5046797579" evidence="11">
    <location>
        <begin position="26"/>
        <end position="852"/>
    </location>
</feature>
<dbReference type="Gene3D" id="2.60.40.3110">
    <property type="match status" value="1"/>
</dbReference>
<dbReference type="PANTHER" id="PTHR30451:SF21">
    <property type="entry name" value="FIMBRIAL USHER DOMAIN-CONTAINING PROTEIN YDET-RELATED"/>
    <property type="match status" value="1"/>
</dbReference>
<dbReference type="InterPro" id="IPR000015">
    <property type="entry name" value="Fimb_usher"/>
</dbReference>
<evidence type="ECO:0000259" key="13">
    <source>
        <dbReference type="Pfam" id="PF13954"/>
    </source>
</evidence>
<keyword evidence="6 10" id="KW-0812">Transmembrane</keyword>
<dbReference type="InterPro" id="IPR042186">
    <property type="entry name" value="FimD_plug_dom"/>
</dbReference>
<evidence type="ECO:0000256" key="4">
    <source>
        <dbReference type="ARBA" id="ARBA00022452"/>
    </source>
</evidence>
<evidence type="ECO:0000256" key="5">
    <source>
        <dbReference type="ARBA" id="ARBA00022558"/>
    </source>
</evidence>
<evidence type="ECO:0000256" key="1">
    <source>
        <dbReference type="ARBA" id="ARBA00004571"/>
    </source>
</evidence>
<keyword evidence="5 10" id="KW-1029">Fimbrium biogenesis</keyword>
<evidence type="ECO:0000313" key="15">
    <source>
        <dbReference type="Proteomes" id="UP000237025"/>
    </source>
</evidence>
<evidence type="ECO:0000256" key="3">
    <source>
        <dbReference type="ARBA" id="ARBA00022448"/>
    </source>
</evidence>
<keyword evidence="9 10" id="KW-0998">Cell outer membrane</keyword>
<dbReference type="Pfam" id="PF13953">
    <property type="entry name" value="PapC_C"/>
    <property type="match status" value="1"/>
</dbReference>
<evidence type="ECO:0000256" key="2">
    <source>
        <dbReference type="ARBA" id="ARBA00008064"/>
    </source>
</evidence>
<keyword evidence="15" id="KW-1185">Reference proteome</keyword>
<evidence type="ECO:0000256" key="9">
    <source>
        <dbReference type="ARBA" id="ARBA00023237"/>
    </source>
</evidence>
<comment type="similarity">
    <text evidence="2 10">Belongs to the fimbrial export usher family.</text>
</comment>
<dbReference type="InterPro" id="IPR043142">
    <property type="entry name" value="PapC-like_C_sf"/>
</dbReference>
<evidence type="ECO:0000256" key="7">
    <source>
        <dbReference type="ARBA" id="ARBA00022729"/>
    </source>
</evidence>
<reference evidence="14 15" key="1">
    <citation type="submission" date="2018-02" db="EMBL/GenBank/DDBJ databases">
        <title>Lelliotia aquatilis sp. nov., isolated from drinking water.</title>
        <authorList>
            <person name="Kaempfer P."/>
            <person name="Glaeser S."/>
            <person name="Exner M."/>
            <person name="Doijad S."/>
            <person name="Chakraborty T."/>
        </authorList>
    </citation>
    <scope>NUCLEOTIDE SEQUENCE [LARGE SCALE GENOMIC DNA]</scope>
    <source>
        <strain evidence="14 15">6331-17</strain>
    </source>
</reference>
<organism evidence="14 15">
    <name type="scientific">Lelliottia aquatilis</name>
    <dbReference type="NCBI Taxonomy" id="2080838"/>
    <lineage>
        <taxon>Bacteria</taxon>
        <taxon>Pseudomonadati</taxon>
        <taxon>Pseudomonadota</taxon>
        <taxon>Gammaproteobacteria</taxon>
        <taxon>Enterobacterales</taxon>
        <taxon>Enterobacteriaceae</taxon>
        <taxon>Lelliottia</taxon>
    </lineage>
</organism>
<dbReference type="InterPro" id="IPR018030">
    <property type="entry name" value="Fimbrial_membr_usher_CS"/>
</dbReference>
<dbReference type="Gene3D" id="3.10.20.410">
    <property type="match status" value="1"/>
</dbReference>
<evidence type="ECO:0000313" key="14">
    <source>
        <dbReference type="EMBL" id="POZ22811.1"/>
    </source>
</evidence>
<dbReference type="InterPro" id="IPR037224">
    <property type="entry name" value="PapC_N_sf"/>
</dbReference>
<evidence type="ECO:0000256" key="8">
    <source>
        <dbReference type="ARBA" id="ARBA00023136"/>
    </source>
</evidence>
<gene>
    <name evidence="14" type="ORF">C3712_11660</name>
</gene>
<evidence type="ECO:0000259" key="12">
    <source>
        <dbReference type="Pfam" id="PF13953"/>
    </source>
</evidence>
<dbReference type="PROSITE" id="PS01151">
    <property type="entry name" value="FIMBRIAL_USHER"/>
    <property type="match status" value="1"/>
</dbReference>
<feature type="domain" description="PapC-like C-terminal" evidence="12">
    <location>
        <begin position="767"/>
        <end position="827"/>
    </location>
</feature>
<protein>
    <submittedName>
        <fullName evidence="14">Fimbrial biogenesis outer membrane usher protein</fullName>
    </submittedName>
</protein>
<dbReference type="Gene3D" id="2.60.40.2070">
    <property type="match status" value="1"/>
</dbReference>
<dbReference type="InterPro" id="IPR025885">
    <property type="entry name" value="PapC_N"/>
</dbReference>
<feature type="domain" description="PapC N-terminal" evidence="13">
    <location>
        <begin position="32"/>
        <end position="179"/>
    </location>
</feature>
<keyword evidence="7 11" id="KW-0732">Signal</keyword>
<evidence type="ECO:0000256" key="6">
    <source>
        <dbReference type="ARBA" id="ARBA00022692"/>
    </source>
</evidence>
<feature type="signal peptide" evidence="11">
    <location>
        <begin position="1"/>
        <end position="25"/>
    </location>
</feature>
<name>A0ABX5A437_9ENTR</name>
<dbReference type="InterPro" id="IPR025949">
    <property type="entry name" value="PapC-like_C"/>
</dbReference>
<comment type="caution">
    <text evidence="14">The sequence shown here is derived from an EMBL/GenBank/DDBJ whole genome shotgun (WGS) entry which is preliminary data.</text>
</comment>
<keyword evidence="8 10" id="KW-0472">Membrane</keyword>